<evidence type="ECO:0000259" key="13">
    <source>
        <dbReference type="SMART" id="SM00934"/>
    </source>
</evidence>
<dbReference type="InterPro" id="IPR011060">
    <property type="entry name" value="RibuloseP-bd_barrel"/>
</dbReference>
<feature type="binding site" evidence="9 11">
    <location>
        <position position="34"/>
    </location>
    <ligand>
        <name>substrate</name>
    </ligand>
</feature>
<dbReference type="EC" id="4.1.1.23" evidence="9"/>
<sequence length="237" mass="24147">MTAANPVFVALDTTEPDSATALARTLAGQVGGLKIGLEYFTANGSHGLSAIRETGLPLFLDLKLHDIPNTVAAAMRSVARLGVSITTLHASGGAEMIRAAADAGRDSAAKQGIAPPKVIAVTVLTSLDQAAAEAVGFCGSVADQVRRLARLAQDNGADGIVCSPLEIAAVRAECGPDFTLVVPGIRPAWSETGDQKRVLTPAEARDRGADILVIGRPITAAADPAIAAGRILAELGL</sequence>
<feature type="active site" description="For OMPdecase activity" evidence="10">
    <location>
        <position position="61"/>
    </location>
</feature>
<comment type="subunit">
    <text evidence="3 9">Homodimer.</text>
</comment>
<evidence type="ECO:0000256" key="2">
    <source>
        <dbReference type="ARBA" id="ARBA00004861"/>
    </source>
</evidence>
<feature type="binding site" evidence="9 11">
    <location>
        <position position="125"/>
    </location>
    <ligand>
        <name>substrate</name>
    </ligand>
</feature>
<protein>
    <recommendedName>
        <fullName evidence="9">Orotidine 5'-phosphate decarboxylase</fullName>
        <ecNumber evidence="9">4.1.1.23</ecNumber>
    </recommendedName>
    <alternativeName>
        <fullName evidence="9">OMP decarboxylase</fullName>
        <shortName evidence="9">OMPDCase</shortName>
        <shortName evidence="9">OMPdecase</shortName>
    </alternativeName>
</protein>
<dbReference type="NCBIfam" id="TIGR01740">
    <property type="entry name" value="pyrF"/>
    <property type="match status" value="1"/>
</dbReference>
<comment type="catalytic activity">
    <reaction evidence="7 9 12">
        <text>orotidine 5'-phosphate + H(+) = UMP + CO2</text>
        <dbReference type="Rhea" id="RHEA:11596"/>
        <dbReference type="ChEBI" id="CHEBI:15378"/>
        <dbReference type="ChEBI" id="CHEBI:16526"/>
        <dbReference type="ChEBI" id="CHEBI:57538"/>
        <dbReference type="ChEBI" id="CHEBI:57865"/>
        <dbReference type="EC" id="4.1.1.23"/>
    </reaction>
</comment>
<evidence type="ECO:0000256" key="8">
    <source>
        <dbReference type="ARBA" id="ARBA00061012"/>
    </source>
</evidence>
<dbReference type="CDD" id="cd04725">
    <property type="entry name" value="OMP_decarboxylase_like"/>
    <property type="match status" value="1"/>
</dbReference>
<evidence type="ECO:0000256" key="11">
    <source>
        <dbReference type="PIRSR" id="PIRSR614732-2"/>
    </source>
</evidence>
<dbReference type="GO" id="GO:0005829">
    <property type="term" value="C:cytosol"/>
    <property type="evidence" value="ECO:0007669"/>
    <property type="project" value="TreeGrafter"/>
</dbReference>
<dbReference type="GO" id="GO:0006207">
    <property type="term" value="P:'de novo' pyrimidine nucleobase biosynthetic process"/>
    <property type="evidence" value="ECO:0007669"/>
    <property type="project" value="InterPro"/>
</dbReference>
<evidence type="ECO:0000256" key="6">
    <source>
        <dbReference type="ARBA" id="ARBA00023239"/>
    </source>
</evidence>
<keyword evidence="5 9" id="KW-0665">Pyrimidine biosynthesis</keyword>
<proteinExistence type="inferred from homology"/>
<dbReference type="GO" id="GO:0044205">
    <property type="term" value="P:'de novo' UMP biosynthetic process"/>
    <property type="evidence" value="ECO:0007669"/>
    <property type="project" value="UniProtKB-UniRule"/>
</dbReference>
<comment type="caution">
    <text evidence="14">The sequence shown here is derived from an EMBL/GenBank/DDBJ whole genome shotgun (WGS) entry which is preliminary data.</text>
</comment>
<evidence type="ECO:0000256" key="12">
    <source>
        <dbReference type="RuleBase" id="RU000512"/>
    </source>
</evidence>
<dbReference type="PANTHER" id="PTHR32119">
    <property type="entry name" value="OROTIDINE 5'-PHOSPHATE DECARBOXYLASE"/>
    <property type="match status" value="1"/>
</dbReference>
<keyword evidence="4 9" id="KW-0210">Decarboxylase</keyword>
<dbReference type="eggNOG" id="COG0284">
    <property type="taxonomic scope" value="Bacteria"/>
</dbReference>
<evidence type="ECO:0000256" key="9">
    <source>
        <dbReference type="HAMAP-Rule" id="MF_01200"/>
    </source>
</evidence>
<feature type="binding site" evidence="9 11">
    <location>
        <position position="12"/>
    </location>
    <ligand>
        <name>substrate</name>
    </ligand>
</feature>
<dbReference type="Proteomes" id="UP000004169">
    <property type="component" value="Unassembled WGS sequence"/>
</dbReference>
<feature type="active site" description="For OMPdecase activity" evidence="10">
    <location>
        <position position="63"/>
    </location>
</feature>
<gene>
    <name evidence="9 14" type="primary">pyrF</name>
    <name evidence="14" type="ORF">PHAMO_40142</name>
</gene>
<dbReference type="HAMAP" id="MF_01200_B">
    <property type="entry name" value="OMPdecase_type1_B"/>
    <property type="match status" value="1"/>
</dbReference>
<organism evidence="14 15">
    <name type="scientific">Magnetospirillum molischianum DSM 120</name>
    <dbReference type="NCBI Taxonomy" id="1150626"/>
    <lineage>
        <taxon>Bacteria</taxon>
        <taxon>Pseudomonadati</taxon>
        <taxon>Pseudomonadota</taxon>
        <taxon>Alphaproteobacteria</taxon>
        <taxon>Rhodospirillales</taxon>
        <taxon>Rhodospirillaceae</taxon>
        <taxon>Magnetospirillum</taxon>
    </lineage>
</organism>
<comment type="similarity">
    <text evidence="8 9">Belongs to the OMP decarboxylase family. Type 1 subfamily.</text>
</comment>
<evidence type="ECO:0000256" key="10">
    <source>
        <dbReference type="PIRSR" id="PIRSR614732-1"/>
    </source>
</evidence>
<dbReference type="InterPro" id="IPR047596">
    <property type="entry name" value="OMPdecase_bac"/>
</dbReference>
<feature type="binding site" evidence="9 11">
    <location>
        <position position="186"/>
    </location>
    <ligand>
        <name>substrate</name>
    </ligand>
</feature>
<dbReference type="Pfam" id="PF00215">
    <property type="entry name" value="OMPdecase"/>
    <property type="match status" value="1"/>
</dbReference>
<dbReference type="OrthoDB" id="9806203at2"/>
<dbReference type="UniPathway" id="UPA00070">
    <property type="reaction ID" value="UER00120"/>
</dbReference>
<name>H8FW43_MAGML</name>
<feature type="binding site" evidence="9 11">
    <location>
        <position position="216"/>
    </location>
    <ligand>
        <name>substrate</name>
    </ligand>
</feature>
<dbReference type="AlphaFoldDB" id="H8FW43"/>
<dbReference type="PANTHER" id="PTHR32119:SF2">
    <property type="entry name" value="OROTIDINE 5'-PHOSPHATE DECARBOXYLASE"/>
    <property type="match status" value="1"/>
</dbReference>
<feature type="domain" description="Orotidine 5'-phosphate decarboxylase" evidence="13">
    <location>
        <begin position="6"/>
        <end position="231"/>
    </location>
</feature>
<dbReference type="InterPro" id="IPR014732">
    <property type="entry name" value="OMPdecase"/>
</dbReference>
<evidence type="ECO:0000256" key="3">
    <source>
        <dbReference type="ARBA" id="ARBA00011738"/>
    </source>
</evidence>
<feature type="binding site" evidence="9 11">
    <location>
        <position position="215"/>
    </location>
    <ligand>
        <name>substrate</name>
    </ligand>
</feature>
<comment type="pathway">
    <text evidence="2 9 12">Pyrimidine metabolism; UMP biosynthesis via de novo pathway; UMP from orotate: step 2/2.</text>
</comment>
<dbReference type="InterPro" id="IPR001754">
    <property type="entry name" value="OMPdeCOase_dom"/>
</dbReference>
<feature type="binding site" evidence="9">
    <location>
        <begin position="61"/>
        <end position="70"/>
    </location>
    <ligand>
        <name>substrate</name>
    </ligand>
</feature>
<feature type="active site" description="Proton donor" evidence="9">
    <location>
        <position position="63"/>
    </location>
</feature>
<dbReference type="Gene3D" id="3.20.20.70">
    <property type="entry name" value="Aldolase class I"/>
    <property type="match status" value="1"/>
</dbReference>
<keyword evidence="6 9" id="KW-0456">Lyase</keyword>
<dbReference type="InterPro" id="IPR013785">
    <property type="entry name" value="Aldolase_TIM"/>
</dbReference>
<evidence type="ECO:0000256" key="4">
    <source>
        <dbReference type="ARBA" id="ARBA00022793"/>
    </source>
</evidence>
<dbReference type="PROSITE" id="PS00156">
    <property type="entry name" value="OMPDECASE"/>
    <property type="match status" value="1"/>
</dbReference>
<feature type="active site" description="For OMPdecase activity" evidence="10">
    <location>
        <position position="66"/>
    </location>
</feature>
<dbReference type="EMBL" id="CAHP01000034">
    <property type="protein sequence ID" value="CCG42581.1"/>
    <property type="molecule type" value="Genomic_DNA"/>
</dbReference>
<dbReference type="STRING" id="1150626.PHAMO_40142"/>
<evidence type="ECO:0000313" key="15">
    <source>
        <dbReference type="Proteomes" id="UP000004169"/>
    </source>
</evidence>
<dbReference type="NCBIfam" id="NF001273">
    <property type="entry name" value="PRK00230.1"/>
    <property type="match status" value="1"/>
</dbReference>
<dbReference type="FunFam" id="3.20.20.70:FF:000015">
    <property type="entry name" value="Orotidine 5'-phosphate decarboxylase"/>
    <property type="match status" value="1"/>
</dbReference>
<dbReference type="SMART" id="SM00934">
    <property type="entry name" value="OMPdecase"/>
    <property type="match status" value="1"/>
</dbReference>
<evidence type="ECO:0000313" key="14">
    <source>
        <dbReference type="EMBL" id="CCG42581.1"/>
    </source>
</evidence>
<dbReference type="RefSeq" id="WP_002730317.1">
    <property type="nucleotide sequence ID" value="NZ_CAHP01000034.1"/>
</dbReference>
<keyword evidence="15" id="KW-1185">Reference proteome</keyword>
<comment type="function">
    <text evidence="1 9">Catalyzes the decarboxylation of orotidine 5'-monophosphate (OMP) to uridine 5'-monophosphate (UMP).</text>
</comment>
<feature type="binding site" evidence="9 11">
    <location>
        <position position="195"/>
    </location>
    <ligand>
        <name>substrate</name>
    </ligand>
</feature>
<reference evidence="14 15" key="1">
    <citation type="journal article" date="2012" name="J. Bacteriol.">
        <title>Draft Genome Sequence of the Purple Photosynthetic Bacterium Phaeospirillum molischianum DSM120, a Particularly Versatile Bacterium.</title>
        <authorList>
            <person name="Duquesne K."/>
            <person name="Prima V."/>
            <person name="Ji B."/>
            <person name="Rouy Z."/>
            <person name="Medigue C."/>
            <person name="Talla E."/>
            <person name="Sturgis J.N."/>
        </authorList>
    </citation>
    <scope>NUCLEOTIDE SEQUENCE [LARGE SCALE GENOMIC DNA]</scope>
    <source>
        <strain evidence="15">DSM120</strain>
    </source>
</reference>
<dbReference type="InterPro" id="IPR018089">
    <property type="entry name" value="OMPdecase_AS"/>
</dbReference>
<accession>H8FW43</accession>
<dbReference type="SUPFAM" id="SSF51366">
    <property type="entry name" value="Ribulose-phoshate binding barrel"/>
    <property type="match status" value="1"/>
</dbReference>
<dbReference type="GO" id="GO:0004590">
    <property type="term" value="F:orotidine-5'-phosphate decarboxylase activity"/>
    <property type="evidence" value="ECO:0007669"/>
    <property type="project" value="UniProtKB-UniRule"/>
</dbReference>
<evidence type="ECO:0000256" key="7">
    <source>
        <dbReference type="ARBA" id="ARBA00049157"/>
    </source>
</evidence>
<evidence type="ECO:0000256" key="1">
    <source>
        <dbReference type="ARBA" id="ARBA00002356"/>
    </source>
</evidence>
<evidence type="ECO:0000256" key="5">
    <source>
        <dbReference type="ARBA" id="ARBA00022975"/>
    </source>
</evidence>